<gene>
    <name evidence="1" type="ORF">C7460_101318</name>
</gene>
<protein>
    <recommendedName>
        <fullName evidence="3">DNA polymerase-3 subunit gamma/tau</fullName>
    </recommendedName>
</protein>
<dbReference type="RefSeq" id="WP_115866299.1">
    <property type="nucleotide sequence ID" value="NZ_QREG01000001.1"/>
</dbReference>
<evidence type="ECO:0008006" key="3">
    <source>
        <dbReference type="Google" id="ProtNLM"/>
    </source>
</evidence>
<name>A0A3D9LIE1_MARFU</name>
<comment type="caution">
    <text evidence="1">The sequence shown here is derived from an EMBL/GenBank/DDBJ whole genome shotgun (WGS) entry which is preliminary data.</text>
</comment>
<dbReference type="AlphaFoldDB" id="A0A3D9LIE1"/>
<accession>A0A3D9LIE1</accession>
<evidence type="ECO:0000313" key="1">
    <source>
        <dbReference type="EMBL" id="REE05799.1"/>
    </source>
</evidence>
<dbReference type="OrthoDB" id="877403at2"/>
<reference evidence="1 2" key="1">
    <citation type="submission" date="2018-07" db="EMBL/GenBank/DDBJ databases">
        <title>Genomic Encyclopedia of Type Strains, Phase IV (KMG-IV): sequencing the most valuable type-strain genomes for metagenomic binning, comparative biology and taxonomic classification.</title>
        <authorList>
            <person name="Goeker M."/>
        </authorList>
    </citation>
    <scope>NUCLEOTIDE SEQUENCE [LARGE SCALE GENOMIC DNA]</scope>
    <source>
        <strain evidence="1 2">DSM 4134</strain>
    </source>
</reference>
<evidence type="ECO:0000313" key="2">
    <source>
        <dbReference type="Proteomes" id="UP000256779"/>
    </source>
</evidence>
<proteinExistence type="predicted"/>
<dbReference type="Proteomes" id="UP000256779">
    <property type="component" value="Unassembled WGS sequence"/>
</dbReference>
<organism evidence="1 2">
    <name type="scientific">Marinoscillum furvescens DSM 4134</name>
    <dbReference type="NCBI Taxonomy" id="1122208"/>
    <lineage>
        <taxon>Bacteria</taxon>
        <taxon>Pseudomonadati</taxon>
        <taxon>Bacteroidota</taxon>
        <taxon>Cytophagia</taxon>
        <taxon>Cytophagales</taxon>
        <taxon>Reichenbachiellaceae</taxon>
        <taxon>Marinoscillum</taxon>
    </lineage>
</organism>
<dbReference type="EMBL" id="QREG01000001">
    <property type="protein sequence ID" value="REE05799.1"/>
    <property type="molecule type" value="Genomic_DNA"/>
</dbReference>
<sequence length="132" mass="15723">MKKPVLEEKTTPFDDQLVKITWEAFKSHRISNGATDTEKLVLDRVMEKSGEHNIKILMESPLEASILDKFEADVIQFFRKKLSNTLIQMEREVREPEHKRQLYTSKEKYEYMSEQNPALRELKERLGLDFEY</sequence>
<keyword evidence="2" id="KW-1185">Reference proteome</keyword>